<dbReference type="InterPro" id="IPR032710">
    <property type="entry name" value="NTF2-like_dom_sf"/>
</dbReference>
<reference evidence="2 3" key="1">
    <citation type="submission" date="2024-06" db="EMBL/GenBank/DDBJ databases">
        <title>The Natural Products Discovery Center: Release of the First 8490 Sequenced Strains for Exploring Actinobacteria Biosynthetic Diversity.</title>
        <authorList>
            <person name="Kalkreuter E."/>
            <person name="Kautsar S.A."/>
            <person name="Yang D."/>
            <person name="Bader C.D."/>
            <person name="Teijaro C.N."/>
            <person name="Fluegel L."/>
            <person name="Davis C.M."/>
            <person name="Simpson J.R."/>
            <person name="Lauterbach L."/>
            <person name="Steele A.D."/>
            <person name="Gui C."/>
            <person name="Meng S."/>
            <person name="Li G."/>
            <person name="Viehrig K."/>
            <person name="Ye F."/>
            <person name="Su P."/>
            <person name="Kiefer A.F."/>
            <person name="Nichols A."/>
            <person name="Cepeda A.J."/>
            <person name="Yan W."/>
            <person name="Fan B."/>
            <person name="Jiang Y."/>
            <person name="Adhikari A."/>
            <person name="Zheng C.-J."/>
            <person name="Schuster L."/>
            <person name="Cowan T.M."/>
            <person name="Smanski M.J."/>
            <person name="Chevrette M.G."/>
            <person name="De Carvalho L.P.S."/>
            <person name="Shen B."/>
        </authorList>
    </citation>
    <scope>NUCLEOTIDE SEQUENCE [LARGE SCALE GENOMIC DNA]</scope>
    <source>
        <strain evidence="2 3">NPDC000632</strain>
    </source>
</reference>
<dbReference type="EMBL" id="JBEPCV010000011">
    <property type="protein sequence ID" value="MER6904937.1"/>
    <property type="molecule type" value="Genomic_DNA"/>
</dbReference>
<dbReference type="Gene3D" id="3.10.450.50">
    <property type="match status" value="1"/>
</dbReference>
<evidence type="ECO:0000259" key="1">
    <source>
        <dbReference type="Pfam" id="PF13577"/>
    </source>
</evidence>
<organism evidence="2 3">
    <name type="scientific">Streptomyces flaveolus</name>
    <dbReference type="NCBI Taxonomy" id="67297"/>
    <lineage>
        <taxon>Bacteria</taxon>
        <taxon>Bacillati</taxon>
        <taxon>Actinomycetota</taxon>
        <taxon>Actinomycetes</taxon>
        <taxon>Kitasatosporales</taxon>
        <taxon>Streptomycetaceae</taxon>
        <taxon>Streptomyces</taxon>
    </lineage>
</organism>
<protein>
    <submittedName>
        <fullName evidence="2">Nuclear transport factor 2 family protein</fullName>
    </submittedName>
</protein>
<dbReference type="GeneID" id="97358227"/>
<gene>
    <name evidence="2" type="ORF">ABT322_14355</name>
</gene>
<dbReference type="Pfam" id="PF13577">
    <property type="entry name" value="SnoaL_4"/>
    <property type="match status" value="1"/>
</dbReference>
<dbReference type="RefSeq" id="WP_350720311.1">
    <property type="nucleotide sequence ID" value="NZ_JBEPCO010000019.1"/>
</dbReference>
<dbReference type="CDD" id="cd00531">
    <property type="entry name" value="NTF2_like"/>
    <property type="match status" value="1"/>
</dbReference>
<feature type="domain" description="SnoaL-like" evidence="1">
    <location>
        <begin position="16"/>
        <end position="142"/>
    </location>
</feature>
<name>A0ABV1VEL5_9ACTN</name>
<accession>A0ABV1VEL5</accession>
<sequence length="166" mass="18005">MSTTDTAATGAAPQVADDAARITDLVDDLFEAMEDGDWDRVPALLDDEIEVDHTSLTGGAPVRLTRTQLIARWRAALHPGKTNAHVLGRCRVRVRGTYATARFSCHVLNALEPALGGAEWEAWGRHTLTLRRSGAVWRVAGMDFATFHTRGDVRAYTHTAGSAAPE</sequence>
<dbReference type="InterPro" id="IPR037401">
    <property type="entry name" value="SnoaL-like"/>
</dbReference>
<comment type="caution">
    <text evidence="2">The sequence shown here is derived from an EMBL/GenBank/DDBJ whole genome shotgun (WGS) entry which is preliminary data.</text>
</comment>
<evidence type="ECO:0000313" key="3">
    <source>
        <dbReference type="Proteomes" id="UP001490330"/>
    </source>
</evidence>
<proteinExistence type="predicted"/>
<keyword evidence="3" id="KW-1185">Reference proteome</keyword>
<dbReference type="Proteomes" id="UP001490330">
    <property type="component" value="Unassembled WGS sequence"/>
</dbReference>
<evidence type="ECO:0000313" key="2">
    <source>
        <dbReference type="EMBL" id="MER6904937.1"/>
    </source>
</evidence>
<dbReference type="SUPFAM" id="SSF54427">
    <property type="entry name" value="NTF2-like"/>
    <property type="match status" value="1"/>
</dbReference>